<dbReference type="GO" id="GO:0006417">
    <property type="term" value="P:regulation of translation"/>
    <property type="evidence" value="ECO:0007669"/>
    <property type="project" value="UniProtKB-KW"/>
</dbReference>
<gene>
    <name evidence="5" type="primary">fliW</name>
    <name evidence="6" type="ORF">SAMN02745883_01358</name>
</gene>
<keyword evidence="6" id="KW-0282">Flagellum</keyword>
<dbReference type="SUPFAM" id="SSF141457">
    <property type="entry name" value="BH3618-like"/>
    <property type="match status" value="1"/>
</dbReference>
<dbReference type="GO" id="GO:0044780">
    <property type="term" value="P:bacterial-type flagellum assembly"/>
    <property type="evidence" value="ECO:0007669"/>
    <property type="project" value="UniProtKB-UniRule"/>
</dbReference>
<keyword evidence="1 5" id="KW-0963">Cytoplasm</keyword>
<dbReference type="RefSeq" id="WP_072966879.1">
    <property type="nucleotide sequence ID" value="NZ_FRAJ01000010.1"/>
</dbReference>
<reference evidence="6 7" key="1">
    <citation type="submission" date="2016-11" db="EMBL/GenBank/DDBJ databases">
        <authorList>
            <person name="Jaros S."/>
            <person name="Januszkiewicz K."/>
            <person name="Wedrychowicz H."/>
        </authorList>
    </citation>
    <scope>NUCLEOTIDE SEQUENCE [LARGE SCALE GENOMIC DNA]</scope>
    <source>
        <strain evidence="6 7">DSM 14501</strain>
    </source>
</reference>
<evidence type="ECO:0000256" key="4">
    <source>
        <dbReference type="ARBA" id="ARBA00023186"/>
    </source>
</evidence>
<organism evidence="6 7">
    <name type="scientific">Caminicella sporogenes DSM 14501</name>
    <dbReference type="NCBI Taxonomy" id="1121266"/>
    <lineage>
        <taxon>Bacteria</taxon>
        <taxon>Bacillati</taxon>
        <taxon>Bacillota</taxon>
        <taxon>Clostridia</taxon>
        <taxon>Peptostreptococcales</taxon>
        <taxon>Caminicellaceae</taxon>
        <taxon>Caminicella</taxon>
    </lineage>
</organism>
<comment type="similarity">
    <text evidence="5">Belongs to the FliW family.</text>
</comment>
<evidence type="ECO:0000256" key="3">
    <source>
        <dbReference type="ARBA" id="ARBA00022845"/>
    </source>
</evidence>
<accession>A0A1M6Q221</accession>
<keyword evidence="4 5" id="KW-0143">Chaperone</keyword>
<proteinExistence type="inferred from homology"/>
<dbReference type="Pfam" id="PF02623">
    <property type="entry name" value="FliW"/>
    <property type="match status" value="1"/>
</dbReference>
<dbReference type="HAMAP" id="MF_01185">
    <property type="entry name" value="FliW"/>
    <property type="match status" value="1"/>
</dbReference>
<dbReference type="AlphaFoldDB" id="A0A1M6Q221"/>
<evidence type="ECO:0000256" key="5">
    <source>
        <dbReference type="HAMAP-Rule" id="MF_01185"/>
    </source>
</evidence>
<dbReference type="InterPro" id="IPR003775">
    <property type="entry name" value="Flagellar_assembly_factor_FliW"/>
</dbReference>
<comment type="subunit">
    <text evidence="5">Interacts with translational regulator CsrA and flagellin(s).</text>
</comment>
<protein>
    <recommendedName>
        <fullName evidence="5">Flagellar assembly factor FliW</fullName>
    </recommendedName>
</protein>
<keyword evidence="2 5" id="KW-1005">Bacterial flagellum biogenesis</keyword>
<comment type="subcellular location">
    <subcellularLocation>
        <location evidence="5">Cytoplasm</location>
    </subcellularLocation>
</comment>
<evidence type="ECO:0000256" key="1">
    <source>
        <dbReference type="ARBA" id="ARBA00022490"/>
    </source>
</evidence>
<evidence type="ECO:0000256" key="2">
    <source>
        <dbReference type="ARBA" id="ARBA00022795"/>
    </source>
</evidence>
<dbReference type="Gene3D" id="2.30.290.10">
    <property type="entry name" value="BH3618-like"/>
    <property type="match status" value="1"/>
</dbReference>
<sequence length="147" mass="16978">MKLITRHFGEIEIDESEIIDFPDGILGFEDVKKYVLINNPDPEVPFQWLQSVDEPSLAFVITNPFLFKSDYEFDIPQNVLKKLEIEETEDVAVYSIAVVPDDIKDMTINLRGPVIINVKKKKAKQIVLDKEEYSLKYKIFENAKRAG</sequence>
<keyword evidence="3 5" id="KW-0810">Translation regulation</keyword>
<evidence type="ECO:0000313" key="6">
    <source>
        <dbReference type="EMBL" id="SHK14157.1"/>
    </source>
</evidence>
<keyword evidence="7" id="KW-1185">Reference proteome</keyword>
<dbReference type="Proteomes" id="UP000184082">
    <property type="component" value="Unassembled WGS sequence"/>
</dbReference>
<dbReference type="NCBIfam" id="NF009798">
    <property type="entry name" value="PRK13285.2-1"/>
    <property type="match status" value="1"/>
</dbReference>
<dbReference type="PANTHER" id="PTHR39190">
    <property type="entry name" value="FLAGELLAR ASSEMBLY FACTOR FLIW"/>
    <property type="match status" value="1"/>
</dbReference>
<evidence type="ECO:0000313" key="7">
    <source>
        <dbReference type="Proteomes" id="UP000184082"/>
    </source>
</evidence>
<keyword evidence="6" id="KW-0966">Cell projection</keyword>
<dbReference type="PANTHER" id="PTHR39190:SF1">
    <property type="entry name" value="FLAGELLAR ASSEMBLY FACTOR FLIW"/>
    <property type="match status" value="1"/>
</dbReference>
<dbReference type="STRING" id="1121266.SAMN02745883_01358"/>
<dbReference type="NCBIfam" id="NF009793">
    <property type="entry name" value="PRK13285.1-1"/>
    <property type="match status" value="1"/>
</dbReference>
<name>A0A1M6Q221_9FIRM</name>
<keyword evidence="6" id="KW-0969">Cilium</keyword>
<comment type="function">
    <text evidence="5">Acts as an anti-CsrA protein, binds CsrA and prevents it from repressing translation of its target genes, one of which is flagellin. Binds to flagellin and participates in the assembly of the flagellum.</text>
</comment>
<dbReference type="InterPro" id="IPR024046">
    <property type="entry name" value="Flagellar_assmbl_FliW_dom_sf"/>
</dbReference>
<dbReference type="EMBL" id="FRAJ01000010">
    <property type="protein sequence ID" value="SHK14157.1"/>
    <property type="molecule type" value="Genomic_DNA"/>
</dbReference>
<dbReference type="GO" id="GO:0005737">
    <property type="term" value="C:cytoplasm"/>
    <property type="evidence" value="ECO:0007669"/>
    <property type="project" value="UniProtKB-SubCell"/>
</dbReference>